<dbReference type="PANTHER" id="PTHR12756">
    <property type="entry name" value="CYTOSOLIC CARBOXYPEPTIDASE"/>
    <property type="match status" value="1"/>
</dbReference>
<dbReference type="GO" id="GO:0006508">
    <property type="term" value="P:proteolysis"/>
    <property type="evidence" value="ECO:0007669"/>
    <property type="project" value="InterPro"/>
</dbReference>
<protein>
    <recommendedName>
        <fullName evidence="4">Peptidase M14 domain-containing protein</fullName>
    </recommendedName>
</protein>
<comment type="similarity">
    <text evidence="2 3">Belongs to the peptidase M14 family.</text>
</comment>
<proteinExistence type="inferred from homology"/>
<comment type="cofactor">
    <cofactor evidence="1">
        <name>Zn(2+)</name>
        <dbReference type="ChEBI" id="CHEBI:29105"/>
    </cofactor>
</comment>
<dbReference type="PANTHER" id="PTHR12756:SF9">
    <property type="entry name" value="CYTOSOLIC CARBOXYPEPTIDASE 6"/>
    <property type="match status" value="1"/>
</dbReference>
<dbReference type="AlphaFoldDB" id="A0A7R8VAV8"/>
<reference evidence="5" key="1">
    <citation type="submission" date="2020-11" db="EMBL/GenBank/DDBJ databases">
        <authorList>
            <person name="Tran Van P."/>
        </authorList>
    </citation>
    <scope>NUCLEOTIDE SEQUENCE</scope>
</reference>
<dbReference type="Gene3D" id="3.40.630.10">
    <property type="entry name" value="Zn peptidases"/>
    <property type="match status" value="1"/>
</dbReference>
<organism evidence="5">
    <name type="scientific">Timema douglasi</name>
    <name type="common">Walking stick</name>
    <dbReference type="NCBI Taxonomy" id="61478"/>
    <lineage>
        <taxon>Eukaryota</taxon>
        <taxon>Metazoa</taxon>
        <taxon>Ecdysozoa</taxon>
        <taxon>Arthropoda</taxon>
        <taxon>Hexapoda</taxon>
        <taxon>Insecta</taxon>
        <taxon>Pterygota</taxon>
        <taxon>Neoptera</taxon>
        <taxon>Polyneoptera</taxon>
        <taxon>Phasmatodea</taxon>
        <taxon>Timematodea</taxon>
        <taxon>Timematoidea</taxon>
        <taxon>Timematidae</taxon>
        <taxon>Timema</taxon>
    </lineage>
</organism>
<accession>A0A7R8VAV8</accession>
<sequence length="288" mass="33378">MGKGLIYGGDVWKHNTRRVKKKLPSTITPEPALREQQFSLSLYLAVPPSSTTPSYVRMHTTVKQHVAGTVKCTCQNPRRKVHVFQFGSLPPRYIAYQIARQPDVIKLISVAAQRKNPVPHLELNFSYINTLERQRMPNKYVYYYRSPQHQNHYVLSFAFAFDREEDVYQFAFSYPYSYSKCQVHLDLLEKKQFPHFHRELLATTVQQRRLDLVTITHPNNMPLGSKKQHVVVILSRIHPGESPASYVCQGLIDFLVSSHPIAQVLRDHVVFKIIPMMNPDGVYLGNYR</sequence>
<evidence type="ECO:0000259" key="4">
    <source>
        <dbReference type="PROSITE" id="PS52035"/>
    </source>
</evidence>
<evidence type="ECO:0000256" key="1">
    <source>
        <dbReference type="ARBA" id="ARBA00001947"/>
    </source>
</evidence>
<dbReference type="SUPFAM" id="SSF53187">
    <property type="entry name" value="Zn-dependent exopeptidases"/>
    <property type="match status" value="1"/>
</dbReference>
<dbReference type="Pfam" id="PF00246">
    <property type="entry name" value="Peptidase_M14"/>
    <property type="match status" value="1"/>
</dbReference>
<evidence type="ECO:0000256" key="2">
    <source>
        <dbReference type="ARBA" id="ARBA00005988"/>
    </source>
</evidence>
<evidence type="ECO:0000313" key="5">
    <source>
        <dbReference type="EMBL" id="CAD7194974.1"/>
    </source>
</evidence>
<comment type="caution">
    <text evidence="3">Lacks conserved residue(s) required for the propagation of feature annotation.</text>
</comment>
<dbReference type="GO" id="GO:0008270">
    <property type="term" value="F:zinc ion binding"/>
    <property type="evidence" value="ECO:0007669"/>
    <property type="project" value="InterPro"/>
</dbReference>
<gene>
    <name evidence="5" type="ORF">TDIB3V08_LOCUS1382</name>
</gene>
<name>A0A7R8VAV8_TIMDO</name>
<feature type="domain" description="Peptidase M14" evidence="4">
    <location>
        <begin position="174"/>
        <end position="288"/>
    </location>
</feature>
<dbReference type="PROSITE" id="PS52035">
    <property type="entry name" value="PEPTIDASE_M14"/>
    <property type="match status" value="1"/>
</dbReference>
<evidence type="ECO:0000256" key="3">
    <source>
        <dbReference type="PROSITE-ProRule" id="PRU01379"/>
    </source>
</evidence>
<dbReference type="GO" id="GO:0004181">
    <property type="term" value="F:metallocarboxypeptidase activity"/>
    <property type="evidence" value="ECO:0007669"/>
    <property type="project" value="InterPro"/>
</dbReference>
<dbReference type="InterPro" id="IPR000834">
    <property type="entry name" value="Peptidase_M14"/>
</dbReference>
<dbReference type="InterPro" id="IPR050821">
    <property type="entry name" value="Cytosolic_carboxypeptidase"/>
</dbReference>
<dbReference type="EMBL" id="OA564619">
    <property type="protein sequence ID" value="CAD7194974.1"/>
    <property type="molecule type" value="Genomic_DNA"/>
</dbReference>